<dbReference type="GO" id="GO:0016151">
    <property type="term" value="F:nickel cation binding"/>
    <property type="evidence" value="ECO:0007669"/>
    <property type="project" value="InterPro"/>
</dbReference>
<dbReference type="InterPro" id="IPR014123">
    <property type="entry name" value="Superoxide_dismutase_Ni-type"/>
</dbReference>
<dbReference type="AlphaFoldDB" id="D6PCI2"/>
<dbReference type="SUPFAM" id="SSF109770">
    <property type="entry name" value="Nickel-containing superoxide dismutase, NiSOD"/>
    <property type="match status" value="1"/>
</dbReference>
<dbReference type="Gene3D" id="1.20.120.400">
    <property type="entry name" value="Nickel-containing superoxide dismutase"/>
    <property type="match status" value="1"/>
</dbReference>
<reference evidence="1" key="1">
    <citation type="journal article" date="2010" name="ISME J.">
        <title>Metagenome of the Mediterranean deep chlorophyll maximum studied by direct and fosmid library 454 pyrosequencing.</title>
        <authorList>
            <person name="Ghai R."/>
            <person name="Martin-Cuadrado A.B."/>
            <person name="Molto A.G."/>
            <person name="Heredia I.G."/>
            <person name="Cabrera R."/>
            <person name="Martin J."/>
            <person name="Verdu M."/>
            <person name="Deschamps P."/>
            <person name="Moreira D."/>
            <person name="Lopez-Garcia P."/>
            <person name="Mira A."/>
            <person name="Rodriguez-Valera F."/>
        </authorList>
    </citation>
    <scope>NUCLEOTIDE SEQUENCE</scope>
</reference>
<name>D6PCI2_9BACT</name>
<proteinExistence type="predicted"/>
<dbReference type="GO" id="GO:0004784">
    <property type="term" value="F:superoxide dismutase activity"/>
    <property type="evidence" value="ECO:0007669"/>
    <property type="project" value="InterPro"/>
</dbReference>
<sequence length="148" mass="16865">MNSVIKSTIPVFFFLAFNFHLFGHCQVPCGVYTDQLRFEQMLEDQTTIEKASKLINELSGEKDAQSQNQLARWVATKESHATNVQNVVCEYFLIQRIKSSAPNYQQLLTASHEVLVAAMKAKQTVDADTAKSLKDAILKLHKEYERKK</sequence>
<protein>
    <submittedName>
        <fullName evidence="1">Signal peptide</fullName>
    </submittedName>
</protein>
<accession>D6PCI2</accession>
<evidence type="ECO:0000313" key="1">
    <source>
        <dbReference type="EMBL" id="ADD93433.1"/>
    </source>
</evidence>
<organism evidence="1">
    <name type="scientific">uncultured marine bacterium MedDCM-OCT-S04-C103</name>
    <dbReference type="NCBI Taxonomy" id="743049"/>
    <lineage>
        <taxon>Bacteria</taxon>
        <taxon>environmental samples</taxon>
    </lineage>
</organism>
<dbReference type="EMBL" id="GU942982">
    <property type="protein sequence ID" value="ADD93433.1"/>
    <property type="molecule type" value="Genomic_DNA"/>
</dbReference>
<dbReference type="Pfam" id="PF09055">
    <property type="entry name" value="Sod_Ni"/>
    <property type="match status" value="1"/>
</dbReference>
<dbReference type="InterPro" id="IPR036502">
    <property type="entry name" value="NiSOD_sf"/>
</dbReference>